<dbReference type="CDD" id="cd01558">
    <property type="entry name" value="D-AAT_like"/>
    <property type="match status" value="1"/>
</dbReference>
<evidence type="ECO:0000256" key="8">
    <source>
        <dbReference type="ARBA" id="ARBA00022605"/>
    </source>
</evidence>
<evidence type="ECO:0000256" key="10">
    <source>
        <dbReference type="ARBA" id="ARBA00022898"/>
    </source>
</evidence>
<evidence type="ECO:0000256" key="1">
    <source>
        <dbReference type="ARBA" id="ARBA00001933"/>
    </source>
</evidence>
<dbReference type="FunFam" id="3.30.470.10:FF:000006">
    <property type="entry name" value="Branched-chain-amino-acid aminotransferase"/>
    <property type="match status" value="1"/>
</dbReference>
<evidence type="ECO:0000256" key="14">
    <source>
        <dbReference type="ARBA" id="ARBA00048212"/>
    </source>
</evidence>
<comment type="catalytic activity">
    <reaction evidence="17">
        <text>4-amino-4-deoxychorismate = 4-aminobenzoate + pyruvate + H(+)</text>
        <dbReference type="Rhea" id="RHEA:16201"/>
        <dbReference type="ChEBI" id="CHEBI:15361"/>
        <dbReference type="ChEBI" id="CHEBI:15378"/>
        <dbReference type="ChEBI" id="CHEBI:17836"/>
        <dbReference type="ChEBI" id="CHEBI:58406"/>
        <dbReference type="EC" id="4.1.3.38"/>
    </reaction>
</comment>
<evidence type="ECO:0000256" key="18">
    <source>
        <dbReference type="ARBA" id="ARBA00054027"/>
    </source>
</evidence>
<dbReference type="Gene3D" id="3.30.470.10">
    <property type="match status" value="1"/>
</dbReference>
<evidence type="ECO:0000256" key="3">
    <source>
        <dbReference type="ARBA" id="ARBA00004824"/>
    </source>
</evidence>
<evidence type="ECO:0000256" key="6">
    <source>
        <dbReference type="ARBA" id="ARBA00009320"/>
    </source>
</evidence>
<keyword evidence="22" id="KW-0456">Lyase</keyword>
<sequence length="439" mass="48534">MASILRNKEIFSNESSKVFDSPNRFLDADRAAHGVIRAGETQQQPVAHFLEPLAAKLLHERLDNLLLRGEQLERRDLVALRELGEPDDVGEDNGGQAARMLWCIHGNCPRTVAAWPSASKQNPAGKRGFPCVLAKRGWVPVGFPPLLGMKVYINGKFYSEQNAKVSVFDHGLLYGDGVFEGIRAYHGRLFKLKEHIDRLFCSAKAILLDLPMTHAELMEATLETCRRNKLNDGYIRLLVTRGRGTLGLNPNRCSEPQVIIIAGKIQLYPPSLYKKGMEIVTVATTRNHHNAVNPAIKSLNYLNNIMAKIEANIAGYEEAIMLNTEGYVAECTGDNIFILKDERMFTPPLSSGALHGITRGTAIDLLAELGVPTSEPNMTRYDLFNADECFLTGTGAEIVPVVKIDQRVIGNGKPGPVTKKVVKAYHELTKVSGERIAKR</sequence>
<comment type="pathway">
    <text evidence="3 21">Amino-acid biosynthesis; L-isoleucine biosynthesis; L-isoleucine from 2-oxobutanoate: step 4/4.</text>
</comment>
<evidence type="ECO:0000256" key="20">
    <source>
        <dbReference type="RuleBase" id="RU004516"/>
    </source>
</evidence>
<reference evidence="22" key="1">
    <citation type="submission" date="2010-01" db="EMBL/GenBank/DDBJ databases">
        <title>Genome fragments of uncultured bacteria from the North Pacific subtropical Gyre.</title>
        <authorList>
            <person name="Pham V.D."/>
            <person name="Delong E.F."/>
        </authorList>
    </citation>
    <scope>NUCLEOTIDE SEQUENCE</scope>
</reference>
<dbReference type="InterPro" id="IPR043131">
    <property type="entry name" value="BCAT-like_N"/>
</dbReference>
<comment type="pathway">
    <text evidence="13">Cofactor biosynthesis; tetrahydrofolate biosynthesis; 4-aminobenzoate from chorismate: step 2/2.</text>
</comment>
<comment type="function">
    <text evidence="2 21">Acts on leucine, isoleucine and valine.</text>
</comment>
<dbReference type="UniPathway" id="UPA00047">
    <property type="reaction ID" value="UER00058"/>
</dbReference>
<protein>
    <recommendedName>
        <fullName evidence="21">Branched-chain-amino-acid aminotransferase</fullName>
        <shortName evidence="21">BCAT</shortName>
        <ecNumber evidence="21">2.6.1.42</ecNumber>
    </recommendedName>
</protein>
<evidence type="ECO:0000256" key="16">
    <source>
        <dbReference type="ARBA" id="ARBA00049229"/>
    </source>
</evidence>
<evidence type="ECO:0000256" key="15">
    <source>
        <dbReference type="ARBA" id="ARBA00048798"/>
    </source>
</evidence>
<evidence type="ECO:0000256" key="13">
    <source>
        <dbReference type="ARBA" id="ARBA00035633"/>
    </source>
</evidence>
<dbReference type="GO" id="GO:0052656">
    <property type="term" value="F:L-isoleucine-2-oxoglutarate transaminase activity"/>
    <property type="evidence" value="ECO:0007669"/>
    <property type="project" value="RHEA"/>
</dbReference>
<dbReference type="InterPro" id="IPR050571">
    <property type="entry name" value="Class-IV_PLP-Dep_Aminotrnsfr"/>
</dbReference>
<dbReference type="Gene3D" id="3.20.10.10">
    <property type="entry name" value="D-amino Acid Aminotransferase, subunit A, domain 2"/>
    <property type="match status" value="1"/>
</dbReference>
<evidence type="ECO:0000256" key="11">
    <source>
        <dbReference type="ARBA" id="ARBA00022909"/>
    </source>
</evidence>
<dbReference type="PANTHER" id="PTHR42743">
    <property type="entry name" value="AMINO-ACID AMINOTRANSFERASE"/>
    <property type="match status" value="1"/>
</dbReference>
<keyword evidence="7 21" id="KW-0032">Aminotransferase</keyword>
<keyword evidence="10 20" id="KW-0663">Pyridoxal phosphate</keyword>
<dbReference type="GO" id="GO:0005829">
    <property type="term" value="C:cytosol"/>
    <property type="evidence" value="ECO:0007669"/>
    <property type="project" value="TreeGrafter"/>
</dbReference>
<dbReference type="PROSITE" id="PS00770">
    <property type="entry name" value="AA_TRANSFER_CLASS_4"/>
    <property type="match status" value="1"/>
</dbReference>
<dbReference type="GO" id="GO:0008696">
    <property type="term" value="F:4-amino-4-deoxychorismate lyase activity"/>
    <property type="evidence" value="ECO:0007669"/>
    <property type="project" value="UniProtKB-EC"/>
</dbReference>
<comment type="pathway">
    <text evidence="5 21">Amino-acid biosynthesis; L-leucine biosynthesis; L-leucine from 3-methyl-2-oxobutanoate: step 4/4.</text>
</comment>
<dbReference type="InterPro" id="IPR005785">
    <property type="entry name" value="B_amino_transI"/>
</dbReference>
<dbReference type="GO" id="GO:0009099">
    <property type="term" value="P:L-valine biosynthetic process"/>
    <property type="evidence" value="ECO:0007669"/>
    <property type="project" value="UniProtKB-UniPathway"/>
</dbReference>
<dbReference type="FunFam" id="3.20.10.10:FF:000002">
    <property type="entry name" value="D-alanine aminotransferase"/>
    <property type="match status" value="1"/>
</dbReference>
<evidence type="ECO:0000256" key="21">
    <source>
        <dbReference type="RuleBase" id="RU364094"/>
    </source>
</evidence>
<comment type="cofactor">
    <cofactor evidence="1 20">
        <name>pyridoxal 5'-phosphate</name>
        <dbReference type="ChEBI" id="CHEBI:597326"/>
    </cofactor>
</comment>
<dbReference type="SUPFAM" id="SSF56752">
    <property type="entry name" value="D-aminoacid aminotransferase-like PLP-dependent enzymes"/>
    <property type="match status" value="1"/>
</dbReference>
<keyword evidence="9 21" id="KW-0808">Transferase</keyword>
<dbReference type="NCBIfam" id="TIGR01122">
    <property type="entry name" value="ilvE_I"/>
    <property type="match status" value="1"/>
</dbReference>
<gene>
    <name evidence="21" type="primary">ilvE</name>
</gene>
<comment type="catalytic activity">
    <reaction evidence="14 21">
        <text>L-valine + 2-oxoglutarate = 3-methyl-2-oxobutanoate + L-glutamate</text>
        <dbReference type="Rhea" id="RHEA:24813"/>
        <dbReference type="ChEBI" id="CHEBI:11851"/>
        <dbReference type="ChEBI" id="CHEBI:16810"/>
        <dbReference type="ChEBI" id="CHEBI:29985"/>
        <dbReference type="ChEBI" id="CHEBI:57762"/>
        <dbReference type="EC" id="2.6.1.42"/>
    </reaction>
</comment>
<keyword evidence="12 21" id="KW-0100">Branched-chain amino acid biosynthesis</keyword>
<dbReference type="EC" id="2.6.1.42" evidence="21"/>
<dbReference type="GO" id="GO:0046656">
    <property type="term" value="P:folic acid biosynthetic process"/>
    <property type="evidence" value="ECO:0007669"/>
    <property type="project" value="UniProtKB-KW"/>
</dbReference>
<evidence type="ECO:0000256" key="2">
    <source>
        <dbReference type="ARBA" id="ARBA00003109"/>
    </source>
</evidence>
<organism evidence="22">
    <name type="scientific">uncultured Oceanospirillales bacterium HF0500_29K23</name>
    <dbReference type="NCBI Taxonomy" id="723622"/>
    <lineage>
        <taxon>Bacteria</taxon>
        <taxon>Pseudomonadati</taxon>
        <taxon>Pseudomonadota</taxon>
        <taxon>Gammaproteobacteria</taxon>
        <taxon>Oceanospirillales</taxon>
        <taxon>environmental samples</taxon>
    </lineage>
</organism>
<evidence type="ECO:0000313" key="22">
    <source>
        <dbReference type="EMBL" id="ADI22818.1"/>
    </source>
</evidence>
<dbReference type="GO" id="GO:0052655">
    <property type="term" value="F:L-valine-2-oxoglutarate transaminase activity"/>
    <property type="evidence" value="ECO:0007669"/>
    <property type="project" value="RHEA"/>
</dbReference>
<keyword evidence="8 21" id="KW-0028">Amino-acid biosynthesis</keyword>
<evidence type="ECO:0000256" key="4">
    <source>
        <dbReference type="ARBA" id="ARBA00004931"/>
    </source>
</evidence>
<evidence type="ECO:0000256" key="19">
    <source>
        <dbReference type="RuleBase" id="RU004106"/>
    </source>
</evidence>
<dbReference type="GO" id="GO:0052654">
    <property type="term" value="F:L-leucine-2-oxoglutarate transaminase activity"/>
    <property type="evidence" value="ECO:0007669"/>
    <property type="project" value="RHEA"/>
</dbReference>
<dbReference type="Pfam" id="PF01063">
    <property type="entry name" value="Aminotran_4"/>
    <property type="match status" value="1"/>
</dbReference>
<comment type="pathway">
    <text evidence="4 21">Amino-acid biosynthesis; L-valine biosynthesis; L-valine from pyruvate: step 4/4.</text>
</comment>
<proteinExistence type="inferred from homology"/>
<comment type="catalytic activity">
    <reaction evidence="16 21">
        <text>L-leucine + 2-oxoglutarate = 4-methyl-2-oxopentanoate + L-glutamate</text>
        <dbReference type="Rhea" id="RHEA:18321"/>
        <dbReference type="ChEBI" id="CHEBI:16810"/>
        <dbReference type="ChEBI" id="CHEBI:17865"/>
        <dbReference type="ChEBI" id="CHEBI:29985"/>
        <dbReference type="ChEBI" id="CHEBI:57427"/>
        <dbReference type="EC" id="2.6.1.42"/>
    </reaction>
</comment>
<evidence type="ECO:0000256" key="17">
    <source>
        <dbReference type="ARBA" id="ARBA00049529"/>
    </source>
</evidence>
<dbReference type="AlphaFoldDB" id="E7C5U4"/>
<comment type="similarity">
    <text evidence="6 19">Belongs to the class-IV pyridoxal-phosphate-dependent aminotransferase family.</text>
</comment>
<dbReference type="UniPathway" id="UPA00049">
    <property type="reaction ID" value="UER00062"/>
</dbReference>
<name>E7C5U4_9GAMM</name>
<dbReference type="EMBL" id="GU567997">
    <property type="protein sequence ID" value="ADI22818.1"/>
    <property type="molecule type" value="Genomic_DNA"/>
</dbReference>
<dbReference type="GO" id="GO:0009097">
    <property type="term" value="P:isoleucine biosynthetic process"/>
    <property type="evidence" value="ECO:0007669"/>
    <property type="project" value="UniProtKB-UniPathway"/>
</dbReference>
<dbReference type="InterPro" id="IPR036038">
    <property type="entry name" value="Aminotransferase-like"/>
</dbReference>
<dbReference type="InterPro" id="IPR018300">
    <property type="entry name" value="Aminotrans_IV_CS"/>
</dbReference>
<evidence type="ECO:0000256" key="9">
    <source>
        <dbReference type="ARBA" id="ARBA00022679"/>
    </source>
</evidence>
<accession>E7C5U4</accession>
<dbReference type="InterPro" id="IPR043132">
    <property type="entry name" value="BCAT-like_C"/>
</dbReference>
<dbReference type="InterPro" id="IPR001544">
    <property type="entry name" value="Aminotrans_IV"/>
</dbReference>
<dbReference type="UniPathway" id="UPA00048">
    <property type="reaction ID" value="UER00073"/>
</dbReference>
<evidence type="ECO:0000256" key="7">
    <source>
        <dbReference type="ARBA" id="ARBA00022576"/>
    </source>
</evidence>
<comment type="function">
    <text evidence="18">Involved in the biosynthesis of p-aminobenzoate (PABA), a precursor of tetrahydrofolate. Converts 4-amino-4-deoxychorismate into 4-aminobenzoate (PABA) and pyruvate.</text>
</comment>
<keyword evidence="11" id="KW-0289">Folate biosynthesis</keyword>
<dbReference type="NCBIfam" id="NF006185">
    <property type="entry name" value="PRK08320.1"/>
    <property type="match status" value="1"/>
</dbReference>
<dbReference type="GO" id="GO:0009098">
    <property type="term" value="P:L-leucine biosynthetic process"/>
    <property type="evidence" value="ECO:0007669"/>
    <property type="project" value="UniProtKB-UniPathway"/>
</dbReference>
<evidence type="ECO:0000256" key="12">
    <source>
        <dbReference type="ARBA" id="ARBA00023304"/>
    </source>
</evidence>
<comment type="catalytic activity">
    <reaction evidence="15 21">
        <text>L-isoleucine + 2-oxoglutarate = (S)-3-methyl-2-oxopentanoate + L-glutamate</text>
        <dbReference type="Rhea" id="RHEA:24801"/>
        <dbReference type="ChEBI" id="CHEBI:16810"/>
        <dbReference type="ChEBI" id="CHEBI:29985"/>
        <dbReference type="ChEBI" id="CHEBI:35146"/>
        <dbReference type="ChEBI" id="CHEBI:58045"/>
        <dbReference type="EC" id="2.6.1.42"/>
    </reaction>
</comment>
<evidence type="ECO:0000256" key="5">
    <source>
        <dbReference type="ARBA" id="ARBA00005072"/>
    </source>
</evidence>
<dbReference type="PANTHER" id="PTHR42743:SF11">
    <property type="entry name" value="AMINODEOXYCHORISMATE LYASE"/>
    <property type="match status" value="1"/>
</dbReference>